<dbReference type="AlphaFoldDB" id="A0A7C9CZM2"/>
<dbReference type="EMBL" id="GISG01061759">
    <property type="protein sequence ID" value="MBA4627385.1"/>
    <property type="molecule type" value="Transcribed_RNA"/>
</dbReference>
<dbReference type="Gene3D" id="1.25.40.20">
    <property type="entry name" value="Ankyrin repeat-containing domain"/>
    <property type="match status" value="1"/>
</dbReference>
<dbReference type="InterPro" id="IPR036770">
    <property type="entry name" value="Ankyrin_rpt-contain_sf"/>
</dbReference>
<dbReference type="SUPFAM" id="SSF48403">
    <property type="entry name" value="Ankyrin repeat"/>
    <property type="match status" value="1"/>
</dbReference>
<reference evidence="3" key="2">
    <citation type="submission" date="2020-07" db="EMBL/GenBank/DDBJ databases">
        <authorList>
            <person name="Vera ALvarez R."/>
            <person name="Arias-Moreno D.M."/>
            <person name="Jimenez-Jacinto V."/>
            <person name="Jimenez-Bremont J.F."/>
            <person name="Swaminathan K."/>
            <person name="Moose S.P."/>
            <person name="Guerrero-Gonzalez M.L."/>
            <person name="Marino-Ramirez L."/>
            <person name="Landsman D."/>
            <person name="Rodriguez-Kessler M."/>
            <person name="Delgado-Sanchez P."/>
        </authorList>
    </citation>
    <scope>NUCLEOTIDE SEQUENCE</scope>
    <source>
        <tissue evidence="3">Cladode</tissue>
    </source>
</reference>
<evidence type="ECO:0000256" key="2">
    <source>
        <dbReference type="SAM" id="MobiDB-lite"/>
    </source>
</evidence>
<protein>
    <submittedName>
        <fullName evidence="3">Uncharacterized protein</fullName>
    </submittedName>
</protein>
<sequence length="127" mass="13547">MSGRKANNHVLLDKVMNQSRNPNGNNRGGGQGASPGTFKGKTLETEIAMRLKTENPFAPIGETGRTILHLAAQLGDSDIVRDLLKRREAVTYIAAKDNGGETAIEIAKREGHTEVQDLLEAAGRGAA</sequence>
<reference evidence="3" key="1">
    <citation type="journal article" date="2013" name="J. Plant Res.">
        <title>Effect of fungi and light on seed germination of three Opuntia species from semiarid lands of central Mexico.</title>
        <authorList>
            <person name="Delgado-Sanchez P."/>
            <person name="Jimenez-Bremont J.F."/>
            <person name="Guerrero-Gonzalez Mde L."/>
            <person name="Flores J."/>
        </authorList>
    </citation>
    <scope>NUCLEOTIDE SEQUENCE</scope>
    <source>
        <tissue evidence="3">Cladode</tissue>
    </source>
</reference>
<evidence type="ECO:0000256" key="1">
    <source>
        <dbReference type="PROSITE-ProRule" id="PRU00023"/>
    </source>
</evidence>
<accession>A0A7C9CZM2</accession>
<organism evidence="3">
    <name type="scientific">Opuntia streptacantha</name>
    <name type="common">Prickly pear cactus</name>
    <name type="synonym">Opuntia cardona</name>
    <dbReference type="NCBI Taxonomy" id="393608"/>
    <lineage>
        <taxon>Eukaryota</taxon>
        <taxon>Viridiplantae</taxon>
        <taxon>Streptophyta</taxon>
        <taxon>Embryophyta</taxon>
        <taxon>Tracheophyta</taxon>
        <taxon>Spermatophyta</taxon>
        <taxon>Magnoliopsida</taxon>
        <taxon>eudicotyledons</taxon>
        <taxon>Gunneridae</taxon>
        <taxon>Pentapetalae</taxon>
        <taxon>Caryophyllales</taxon>
        <taxon>Cactineae</taxon>
        <taxon>Cactaceae</taxon>
        <taxon>Opuntioideae</taxon>
        <taxon>Opuntia</taxon>
    </lineage>
</organism>
<dbReference type="PROSITE" id="PS50297">
    <property type="entry name" value="ANK_REP_REGION"/>
    <property type="match status" value="1"/>
</dbReference>
<proteinExistence type="predicted"/>
<dbReference type="InterPro" id="IPR002110">
    <property type="entry name" value="Ankyrin_rpt"/>
</dbReference>
<dbReference type="Pfam" id="PF12796">
    <property type="entry name" value="Ank_2"/>
    <property type="match status" value="1"/>
</dbReference>
<feature type="region of interest" description="Disordered" evidence="2">
    <location>
        <begin position="17"/>
        <end position="40"/>
    </location>
</feature>
<dbReference type="PROSITE" id="PS50088">
    <property type="entry name" value="ANK_REPEAT"/>
    <property type="match status" value="1"/>
</dbReference>
<evidence type="ECO:0000313" key="3">
    <source>
        <dbReference type="EMBL" id="MBA4627385.1"/>
    </source>
</evidence>
<name>A0A7C9CZM2_OPUST</name>
<feature type="repeat" description="ANK" evidence="1">
    <location>
        <begin position="63"/>
        <end position="86"/>
    </location>
</feature>
<keyword evidence="1" id="KW-0040">ANK repeat</keyword>